<dbReference type="EMBL" id="JAPRAT010000015">
    <property type="protein sequence ID" value="MCZ0703270.1"/>
    <property type="molecule type" value="Genomic_DNA"/>
</dbReference>
<dbReference type="PANTHER" id="PTHR42852:SF13">
    <property type="entry name" value="PROTEIN DIPZ"/>
    <property type="match status" value="1"/>
</dbReference>
<dbReference type="InterPro" id="IPR000866">
    <property type="entry name" value="AhpC/TSA"/>
</dbReference>
<dbReference type="GO" id="GO:0016209">
    <property type="term" value="F:antioxidant activity"/>
    <property type="evidence" value="ECO:0007669"/>
    <property type="project" value="InterPro"/>
</dbReference>
<evidence type="ECO:0000256" key="1">
    <source>
        <dbReference type="ARBA" id="ARBA00023157"/>
    </source>
</evidence>
<evidence type="ECO:0000313" key="4">
    <source>
        <dbReference type="Proteomes" id="UP001084197"/>
    </source>
</evidence>
<evidence type="ECO:0000313" key="3">
    <source>
        <dbReference type="EMBL" id="MCZ0703270.1"/>
    </source>
</evidence>
<dbReference type="Gene3D" id="3.40.30.10">
    <property type="entry name" value="Glutaredoxin"/>
    <property type="match status" value="1"/>
</dbReference>
<dbReference type="RefSeq" id="WP_268780042.1">
    <property type="nucleotide sequence ID" value="NZ_JAPRAT010000015.1"/>
</dbReference>
<dbReference type="Pfam" id="PF00578">
    <property type="entry name" value="AhpC-TSA"/>
    <property type="match status" value="1"/>
</dbReference>
<dbReference type="InterPro" id="IPR050553">
    <property type="entry name" value="Thioredoxin_ResA/DsbE_sf"/>
</dbReference>
<dbReference type="SUPFAM" id="SSF52833">
    <property type="entry name" value="Thioredoxin-like"/>
    <property type="match status" value="1"/>
</dbReference>
<comment type="caution">
    <text evidence="3">The sequence shown here is derived from an EMBL/GenBank/DDBJ whole genome shotgun (WGS) entry which is preliminary data.</text>
</comment>
<dbReference type="CDD" id="cd02966">
    <property type="entry name" value="TlpA_like_family"/>
    <property type="match status" value="1"/>
</dbReference>
<organism evidence="3 4">
    <name type="scientific">Natronobacillus azotifigens</name>
    <dbReference type="NCBI Taxonomy" id="472978"/>
    <lineage>
        <taxon>Bacteria</taxon>
        <taxon>Bacillati</taxon>
        <taxon>Bacillota</taxon>
        <taxon>Bacilli</taxon>
        <taxon>Bacillales</taxon>
        <taxon>Bacillaceae</taxon>
        <taxon>Natronobacillus</taxon>
    </lineage>
</organism>
<gene>
    <name evidence="3" type="ORF">OWO01_08595</name>
</gene>
<keyword evidence="1" id="KW-1015">Disulfide bond</keyword>
<proteinExistence type="predicted"/>
<dbReference type="InterPro" id="IPR013766">
    <property type="entry name" value="Thioredoxin_domain"/>
</dbReference>
<dbReference type="PANTHER" id="PTHR42852">
    <property type="entry name" value="THIOL:DISULFIDE INTERCHANGE PROTEIN DSBE"/>
    <property type="match status" value="1"/>
</dbReference>
<evidence type="ECO:0000259" key="2">
    <source>
        <dbReference type="PROSITE" id="PS51352"/>
    </source>
</evidence>
<sequence length="138" mass="15784">MQAPSFCLNYLTKPGSYRLDQDRGSVIMLTFWASWCPDCSSDLPKKEQLYQSIDQKKVKMLTINVPARERDPLEGIRYAEKFLSQPTLVDEGRKLYDQYQCKGVPTTIIIDQTGHIYRQFGAQVSFIEIATALGDLLK</sequence>
<dbReference type="InterPro" id="IPR036249">
    <property type="entry name" value="Thioredoxin-like_sf"/>
</dbReference>
<protein>
    <submittedName>
        <fullName evidence="3">TlpA disulfide reductase family protein</fullName>
    </submittedName>
</protein>
<dbReference type="Proteomes" id="UP001084197">
    <property type="component" value="Unassembled WGS sequence"/>
</dbReference>
<feature type="domain" description="Thioredoxin" evidence="2">
    <location>
        <begin position="1"/>
        <end position="138"/>
    </location>
</feature>
<dbReference type="GO" id="GO:0016491">
    <property type="term" value="F:oxidoreductase activity"/>
    <property type="evidence" value="ECO:0007669"/>
    <property type="project" value="InterPro"/>
</dbReference>
<reference evidence="3" key="1">
    <citation type="submission" date="2022-11" db="EMBL/GenBank/DDBJ databases">
        <title>WGS of Natronobacillus azotifigens 24KS-1, an anaerobic diazotrophic haloalkaliphile from soda-rich habitats.</title>
        <authorList>
            <person name="Sorokin D.Y."/>
            <person name="Merkel A.Y."/>
        </authorList>
    </citation>
    <scope>NUCLEOTIDE SEQUENCE</scope>
    <source>
        <strain evidence="3">24KS-1</strain>
    </source>
</reference>
<accession>A0A9J6RD29</accession>
<dbReference type="PROSITE" id="PS51352">
    <property type="entry name" value="THIOREDOXIN_2"/>
    <property type="match status" value="1"/>
</dbReference>
<dbReference type="AlphaFoldDB" id="A0A9J6RD29"/>
<keyword evidence="4" id="KW-1185">Reference proteome</keyword>
<name>A0A9J6RD29_9BACI</name>